<evidence type="ECO:0000256" key="1">
    <source>
        <dbReference type="ARBA" id="ARBA00000757"/>
    </source>
</evidence>
<dbReference type="NCBIfam" id="TIGR00218">
    <property type="entry name" value="manA"/>
    <property type="match status" value="1"/>
</dbReference>
<dbReference type="InterPro" id="IPR014710">
    <property type="entry name" value="RmlC-like_jellyroll"/>
</dbReference>
<evidence type="ECO:0000256" key="3">
    <source>
        <dbReference type="ARBA" id="ARBA00004666"/>
    </source>
</evidence>
<evidence type="ECO:0000256" key="5">
    <source>
        <dbReference type="ARBA" id="ARBA00011956"/>
    </source>
</evidence>
<dbReference type="InterPro" id="IPR018050">
    <property type="entry name" value="Pmannose_isomerase-type1_CS"/>
</dbReference>
<dbReference type="Pfam" id="PF01238">
    <property type="entry name" value="PMI_typeI_C"/>
    <property type="match status" value="1"/>
</dbReference>
<dbReference type="PANTHER" id="PTHR10309">
    <property type="entry name" value="MANNOSE-6-PHOSPHATE ISOMERASE"/>
    <property type="match status" value="1"/>
</dbReference>
<dbReference type="Gene3D" id="2.60.120.10">
    <property type="entry name" value="Jelly Rolls"/>
    <property type="match status" value="2"/>
</dbReference>
<evidence type="ECO:0000259" key="17">
    <source>
        <dbReference type="Pfam" id="PF20512"/>
    </source>
</evidence>
<feature type="domain" description="Phosphomannose isomerase type I helical insertion" evidence="17">
    <location>
        <begin position="167"/>
        <end position="270"/>
    </location>
</feature>
<dbReference type="GO" id="GO:0005975">
    <property type="term" value="P:carbohydrate metabolic process"/>
    <property type="evidence" value="ECO:0007669"/>
    <property type="project" value="InterPro"/>
</dbReference>
<dbReference type="EC" id="5.3.1.8" evidence="5 12"/>
<feature type="binding site" evidence="11">
    <location>
        <position position="109"/>
    </location>
    <ligand>
        <name>Zn(2+)</name>
        <dbReference type="ChEBI" id="CHEBI:29105"/>
    </ligand>
</feature>
<evidence type="ECO:0000256" key="10">
    <source>
        <dbReference type="PIRSR" id="PIRSR001480-1"/>
    </source>
</evidence>
<organism evidence="18 19">
    <name type="scientific">Bombardia bombarda</name>
    <dbReference type="NCBI Taxonomy" id="252184"/>
    <lineage>
        <taxon>Eukaryota</taxon>
        <taxon>Fungi</taxon>
        <taxon>Dikarya</taxon>
        <taxon>Ascomycota</taxon>
        <taxon>Pezizomycotina</taxon>
        <taxon>Sordariomycetes</taxon>
        <taxon>Sordariomycetidae</taxon>
        <taxon>Sordariales</taxon>
        <taxon>Lasiosphaeriaceae</taxon>
        <taxon>Bombardia</taxon>
    </lineage>
</organism>
<dbReference type="GO" id="GO:0005829">
    <property type="term" value="C:cytosol"/>
    <property type="evidence" value="ECO:0007669"/>
    <property type="project" value="TreeGrafter"/>
</dbReference>
<comment type="caution">
    <text evidence="18">The sequence shown here is derived from an EMBL/GenBank/DDBJ whole genome shotgun (WGS) entry which is preliminary data.</text>
</comment>
<comment type="pathway">
    <text evidence="3 14">Nucleotide-sugar biosynthesis; GDP-alpha-D-mannose biosynthesis; alpha-D-mannose 1-phosphate from D-fructose 6-phosphate: step 1/2.</text>
</comment>
<evidence type="ECO:0000259" key="15">
    <source>
        <dbReference type="Pfam" id="PF01238"/>
    </source>
</evidence>
<dbReference type="InterPro" id="IPR001250">
    <property type="entry name" value="Man6P_Isoase-1"/>
</dbReference>
<feature type="binding site" evidence="11">
    <location>
        <position position="107"/>
    </location>
    <ligand>
        <name>Zn(2+)</name>
        <dbReference type="ChEBI" id="CHEBI:29105"/>
    </ligand>
</feature>
<gene>
    <name evidence="18" type="ORF">B0T17DRAFT_589218</name>
</gene>
<accession>A0AA40C9R0</accession>
<dbReference type="SUPFAM" id="SSF51182">
    <property type="entry name" value="RmlC-like cupins"/>
    <property type="match status" value="1"/>
</dbReference>
<evidence type="ECO:0000256" key="4">
    <source>
        <dbReference type="ARBA" id="ARBA00010772"/>
    </source>
</evidence>
<evidence type="ECO:0000259" key="16">
    <source>
        <dbReference type="Pfam" id="PF20511"/>
    </source>
</evidence>
<dbReference type="PANTHER" id="PTHR10309:SF0">
    <property type="entry name" value="MANNOSE-6-PHOSPHATE ISOMERASE"/>
    <property type="match status" value="1"/>
</dbReference>
<dbReference type="Pfam" id="PF20512">
    <property type="entry name" value="PMI_typeI_hel"/>
    <property type="match status" value="1"/>
</dbReference>
<dbReference type="AlphaFoldDB" id="A0AA40C9R0"/>
<dbReference type="PROSITE" id="PS00966">
    <property type="entry name" value="PMI_I_2"/>
    <property type="match status" value="1"/>
</dbReference>
<evidence type="ECO:0000256" key="2">
    <source>
        <dbReference type="ARBA" id="ARBA00002564"/>
    </source>
</evidence>
<evidence type="ECO:0000256" key="13">
    <source>
        <dbReference type="RuleBase" id="RU004189"/>
    </source>
</evidence>
<feature type="domain" description="Phosphomannose isomerase type I C-terminal" evidence="15">
    <location>
        <begin position="360"/>
        <end position="405"/>
    </location>
</feature>
<sequence>MQIPLIRLQCGVNSYDWGKKGQESAAARFAAATPASDFSIQDDRPYAELWMGTHPSNPSKDVTTGRTLLDLFQDNQSLLAPSVAARYGKTLPFLFKVLSINKALSIQAHPNKKLAEQLHARDPKNYPDDNHKPEMAIAITPFEGLCGFRPLPEIVHFLETIPALRQLVGNDKARDFADTVKSTSDDDSEGATSKNKTALQKVFAAVMSSSEADMAAASKTLVESAAGAGAGADFAAGGVSATSGSVLAELVTRLHGQFGPDYGLFVLFFLNYVTLQPGEALFLRADDIHAYVSGDIIECMASSDNVVRAGLTPKFKDVDTLVNMLTYNYAPIDEQKMHPSDYHFAVLNREAYSSGSEVQLYDPPIDEFSVVRSVLGGDGSKATFDPLDGPSIIICTAGKGKISVGPTEYEIKEGYVFFVGATAKCVLQSEGGEDDEFITFKAFCQVEDHSNGA</sequence>
<evidence type="ECO:0000256" key="6">
    <source>
        <dbReference type="ARBA" id="ARBA00018236"/>
    </source>
</evidence>
<keyword evidence="7 11" id="KW-0479">Metal-binding</keyword>
<dbReference type="PIRSF" id="PIRSF001480">
    <property type="entry name" value="Mannose-6-phosphate_isomerase"/>
    <property type="match status" value="1"/>
</dbReference>
<comment type="function">
    <text evidence="2">Involved in the synthesis of the GDP-mannose and dolichol-phosphate-mannose required for a number of critical mannosyl transfer reactions.</text>
</comment>
<evidence type="ECO:0000256" key="7">
    <source>
        <dbReference type="ARBA" id="ARBA00022723"/>
    </source>
</evidence>
<protein>
    <recommendedName>
        <fullName evidence="6 12">Mannose-6-phosphate isomerase</fullName>
        <ecNumber evidence="5 12">5.3.1.8</ecNumber>
    </recommendedName>
</protein>
<reference evidence="18" key="1">
    <citation type="submission" date="2023-06" db="EMBL/GenBank/DDBJ databases">
        <title>Genome-scale phylogeny and comparative genomics of the fungal order Sordariales.</title>
        <authorList>
            <consortium name="Lawrence Berkeley National Laboratory"/>
            <person name="Hensen N."/>
            <person name="Bonometti L."/>
            <person name="Westerberg I."/>
            <person name="Brannstrom I.O."/>
            <person name="Guillou S."/>
            <person name="Cros-Aarteil S."/>
            <person name="Calhoun S."/>
            <person name="Haridas S."/>
            <person name="Kuo A."/>
            <person name="Mondo S."/>
            <person name="Pangilinan J."/>
            <person name="Riley R."/>
            <person name="LaButti K."/>
            <person name="Andreopoulos B."/>
            <person name="Lipzen A."/>
            <person name="Chen C."/>
            <person name="Yanf M."/>
            <person name="Daum C."/>
            <person name="Ng V."/>
            <person name="Clum A."/>
            <person name="Steindorff A."/>
            <person name="Ohm R."/>
            <person name="Martin F."/>
            <person name="Silar P."/>
            <person name="Natvig D."/>
            <person name="Lalanne C."/>
            <person name="Gautier V."/>
            <person name="Ament-velasquez S.L."/>
            <person name="Kruys A."/>
            <person name="Hutchinson M.I."/>
            <person name="Powell A.J."/>
            <person name="Barry K."/>
            <person name="Miller A.N."/>
            <person name="Grigoriev I.V."/>
            <person name="Debuchy R."/>
            <person name="Gladieux P."/>
            <person name="Thoren M.H."/>
            <person name="Johannesson H."/>
        </authorList>
    </citation>
    <scope>NUCLEOTIDE SEQUENCE</scope>
    <source>
        <strain evidence="18">SMH3391-2</strain>
    </source>
</reference>
<evidence type="ECO:0000313" key="18">
    <source>
        <dbReference type="EMBL" id="KAK0629438.1"/>
    </source>
</evidence>
<proteinExistence type="inferred from homology"/>
<dbReference type="GO" id="GO:0009298">
    <property type="term" value="P:GDP-mannose biosynthetic process"/>
    <property type="evidence" value="ECO:0007669"/>
    <property type="project" value="InterPro"/>
</dbReference>
<evidence type="ECO:0000256" key="14">
    <source>
        <dbReference type="RuleBase" id="RU004248"/>
    </source>
</evidence>
<dbReference type="GO" id="GO:0008270">
    <property type="term" value="F:zinc ion binding"/>
    <property type="evidence" value="ECO:0007669"/>
    <property type="project" value="InterPro"/>
</dbReference>
<evidence type="ECO:0000256" key="9">
    <source>
        <dbReference type="ARBA" id="ARBA00023235"/>
    </source>
</evidence>
<dbReference type="FunFam" id="2.60.120.10:FF:000469">
    <property type="entry name" value="Mannose-6-phosphate isomerase 1"/>
    <property type="match status" value="1"/>
</dbReference>
<feature type="domain" description="Phosphomannose isomerase type I catalytic" evidence="16">
    <location>
        <begin position="5"/>
        <end position="151"/>
    </location>
</feature>
<keyword evidence="19" id="KW-1185">Reference proteome</keyword>
<dbReference type="GO" id="GO:0004476">
    <property type="term" value="F:mannose-6-phosphate isomerase activity"/>
    <property type="evidence" value="ECO:0007669"/>
    <property type="project" value="UniProtKB-EC"/>
</dbReference>
<feature type="binding site" evidence="11">
    <location>
        <position position="289"/>
    </location>
    <ligand>
        <name>Zn(2+)</name>
        <dbReference type="ChEBI" id="CHEBI:29105"/>
    </ligand>
</feature>
<comment type="cofactor">
    <cofactor evidence="11 12">
        <name>Zn(2+)</name>
        <dbReference type="ChEBI" id="CHEBI:29105"/>
    </cofactor>
    <text evidence="11 12">Binds 1 zinc ion per subunit.</text>
</comment>
<dbReference type="PROSITE" id="PS00965">
    <property type="entry name" value="PMI_I_1"/>
    <property type="match status" value="1"/>
</dbReference>
<dbReference type="EMBL" id="JAULSR010000002">
    <property type="protein sequence ID" value="KAK0629438.1"/>
    <property type="molecule type" value="Genomic_DNA"/>
</dbReference>
<evidence type="ECO:0000313" key="19">
    <source>
        <dbReference type="Proteomes" id="UP001174934"/>
    </source>
</evidence>
<feature type="active site" evidence="10">
    <location>
        <position position="308"/>
    </location>
</feature>
<comment type="catalytic activity">
    <reaction evidence="1 12">
        <text>D-mannose 6-phosphate = D-fructose 6-phosphate</text>
        <dbReference type="Rhea" id="RHEA:12356"/>
        <dbReference type="ChEBI" id="CHEBI:58735"/>
        <dbReference type="ChEBI" id="CHEBI:61527"/>
        <dbReference type="EC" id="5.3.1.8"/>
    </reaction>
</comment>
<dbReference type="Pfam" id="PF20511">
    <property type="entry name" value="PMI_typeI_cat"/>
    <property type="match status" value="1"/>
</dbReference>
<dbReference type="CDD" id="cd07011">
    <property type="entry name" value="cupin_PMI_type_I_N"/>
    <property type="match status" value="1"/>
</dbReference>
<dbReference type="InterPro" id="IPR046457">
    <property type="entry name" value="PMI_typeI_cat"/>
</dbReference>
<dbReference type="InterPro" id="IPR046456">
    <property type="entry name" value="PMI_typeI_C"/>
</dbReference>
<dbReference type="InterPro" id="IPR011051">
    <property type="entry name" value="RmlC_Cupin_sf"/>
</dbReference>
<dbReference type="InterPro" id="IPR046458">
    <property type="entry name" value="PMI_typeI_hel"/>
</dbReference>
<dbReference type="Proteomes" id="UP001174934">
    <property type="component" value="Unassembled WGS sequence"/>
</dbReference>
<keyword evidence="8 11" id="KW-0862">Zinc</keyword>
<feature type="binding site" evidence="11">
    <location>
        <position position="134"/>
    </location>
    <ligand>
        <name>Zn(2+)</name>
        <dbReference type="ChEBI" id="CHEBI:29105"/>
    </ligand>
</feature>
<keyword evidence="9 12" id="KW-0413">Isomerase</keyword>
<dbReference type="InterPro" id="IPR016305">
    <property type="entry name" value="Mannose-6-P_Isomerase"/>
</dbReference>
<dbReference type="Gene3D" id="1.10.441.10">
    <property type="entry name" value="Phosphomannose Isomerase, domain 2"/>
    <property type="match status" value="1"/>
</dbReference>
<name>A0AA40C9R0_9PEZI</name>
<evidence type="ECO:0000256" key="12">
    <source>
        <dbReference type="RuleBase" id="RU000611"/>
    </source>
</evidence>
<evidence type="ECO:0000256" key="8">
    <source>
        <dbReference type="ARBA" id="ARBA00022833"/>
    </source>
</evidence>
<comment type="similarity">
    <text evidence="4 13">Belongs to the mannose-6-phosphate isomerase type 1 family.</text>
</comment>
<evidence type="ECO:0000256" key="11">
    <source>
        <dbReference type="PIRSR" id="PIRSR001480-2"/>
    </source>
</evidence>
<dbReference type="PRINTS" id="PR00714">
    <property type="entry name" value="MAN6PISMRASE"/>
</dbReference>